<protein>
    <submittedName>
        <fullName evidence="1">Uncharacterized protein</fullName>
    </submittedName>
</protein>
<feature type="non-terminal residue" evidence="1">
    <location>
        <position position="124"/>
    </location>
</feature>
<reference evidence="2" key="1">
    <citation type="journal article" date="2019" name="Int. J. Syst. Evol. Microbiol.">
        <title>The Global Catalogue of Microorganisms (GCM) 10K type strain sequencing project: providing services to taxonomists for standard genome sequencing and annotation.</title>
        <authorList>
            <consortium name="The Broad Institute Genomics Platform"/>
            <consortium name="The Broad Institute Genome Sequencing Center for Infectious Disease"/>
            <person name="Wu L."/>
            <person name="Ma J."/>
        </authorList>
    </citation>
    <scope>NUCLEOTIDE SEQUENCE [LARGE SCALE GENOMIC DNA]</scope>
    <source>
        <strain evidence="2">JCM 31486</strain>
    </source>
</reference>
<evidence type="ECO:0000313" key="1">
    <source>
        <dbReference type="EMBL" id="MFD1052518.1"/>
    </source>
</evidence>
<accession>A0ABW3MPQ6</accession>
<dbReference type="Proteomes" id="UP001597045">
    <property type="component" value="Unassembled WGS sequence"/>
</dbReference>
<organism evidence="1 2">
    <name type="scientific">Kibdelosporangium lantanae</name>
    <dbReference type="NCBI Taxonomy" id="1497396"/>
    <lineage>
        <taxon>Bacteria</taxon>
        <taxon>Bacillati</taxon>
        <taxon>Actinomycetota</taxon>
        <taxon>Actinomycetes</taxon>
        <taxon>Pseudonocardiales</taxon>
        <taxon>Pseudonocardiaceae</taxon>
        <taxon>Kibdelosporangium</taxon>
    </lineage>
</organism>
<keyword evidence="2" id="KW-1185">Reference proteome</keyword>
<comment type="caution">
    <text evidence="1">The sequence shown here is derived from an EMBL/GenBank/DDBJ whole genome shotgun (WGS) entry which is preliminary data.</text>
</comment>
<name>A0ABW3MPQ6_9PSEU</name>
<sequence>MSAFGEWTTAEGLPAFAHNGAEITWDPIIDPLSTRHRVHVGNRRITLVAGTDGLCDLWDEHLGCRWITERTGIARLGELSGGRVLFGPTFLRTTASDPAVSFERTVLCPEERDRGAVRGLVGDR</sequence>
<evidence type="ECO:0000313" key="2">
    <source>
        <dbReference type="Proteomes" id="UP001597045"/>
    </source>
</evidence>
<gene>
    <name evidence="1" type="ORF">ACFQ1S_46470</name>
</gene>
<dbReference type="EMBL" id="JBHTIS010004487">
    <property type="protein sequence ID" value="MFD1052518.1"/>
    <property type="molecule type" value="Genomic_DNA"/>
</dbReference>
<proteinExistence type="predicted"/>